<accession>A0AAV2HEL9</accession>
<keyword evidence="5" id="KW-1185">Reference proteome</keyword>
<keyword evidence="2" id="KW-0732">Signal</keyword>
<reference evidence="4 5" key="1">
    <citation type="submission" date="2024-04" db="EMBL/GenBank/DDBJ databases">
        <authorList>
            <consortium name="Genoscope - CEA"/>
            <person name="William W."/>
        </authorList>
    </citation>
    <scope>NUCLEOTIDE SEQUENCE [LARGE SCALE GENOMIC DNA]</scope>
</reference>
<feature type="signal peptide" evidence="2">
    <location>
        <begin position="1"/>
        <end position="18"/>
    </location>
</feature>
<dbReference type="EMBL" id="CAXITT010000105">
    <property type="protein sequence ID" value="CAL1532078.1"/>
    <property type="molecule type" value="Genomic_DNA"/>
</dbReference>
<dbReference type="InterPro" id="IPR056601">
    <property type="entry name" value="Galaxin_dom"/>
</dbReference>
<dbReference type="Proteomes" id="UP001497497">
    <property type="component" value="Unassembled WGS sequence"/>
</dbReference>
<comment type="caution">
    <text evidence="4">The sequence shown here is derived from an EMBL/GenBank/DDBJ whole genome shotgun (WGS) entry which is preliminary data.</text>
</comment>
<sequence>MATIHLLLFISAVMFIDCQNIYRNLKSQSPFQPPSDDVNQWITLKPGQKKIPDVAQSKNPVTMPTSTPATTTLRLTTTTRPSTTAESKIKNGIVKEETKEGSPFGPPIKTEWHKPDQFPDNSRFRPSPSPWLSSLEARQLHNADSIPAISNINVPKQVTSEETSDTTDSEPVHGDKRRPKPRGKRPKMTVYQDNSHRDMHDAGPGVTPWTRYTEKPRQQEDVGGGSAGRSNARCGWQRYAPRTQICCQGQVLRRQGIKPSCCGTEAYDTVFNKCCNGVLSFRSPQDPDC</sequence>
<dbReference type="Pfam" id="PF24748">
    <property type="entry name" value="Galaxin_repeat"/>
    <property type="match status" value="1"/>
</dbReference>
<feature type="chain" id="PRO_5043528021" description="Galaxin-like repeats domain-containing protein" evidence="2">
    <location>
        <begin position="19"/>
        <end position="289"/>
    </location>
</feature>
<feature type="compositionally biased region" description="Polar residues" evidence="1">
    <location>
        <begin position="148"/>
        <end position="158"/>
    </location>
</feature>
<name>A0AAV2HEL9_LYMST</name>
<organism evidence="4 5">
    <name type="scientific">Lymnaea stagnalis</name>
    <name type="common">Great pond snail</name>
    <name type="synonym">Helix stagnalis</name>
    <dbReference type="NCBI Taxonomy" id="6523"/>
    <lineage>
        <taxon>Eukaryota</taxon>
        <taxon>Metazoa</taxon>
        <taxon>Spiralia</taxon>
        <taxon>Lophotrochozoa</taxon>
        <taxon>Mollusca</taxon>
        <taxon>Gastropoda</taxon>
        <taxon>Heterobranchia</taxon>
        <taxon>Euthyneura</taxon>
        <taxon>Panpulmonata</taxon>
        <taxon>Hygrophila</taxon>
        <taxon>Lymnaeoidea</taxon>
        <taxon>Lymnaeidae</taxon>
        <taxon>Lymnaea</taxon>
    </lineage>
</organism>
<evidence type="ECO:0000259" key="3">
    <source>
        <dbReference type="Pfam" id="PF24748"/>
    </source>
</evidence>
<protein>
    <recommendedName>
        <fullName evidence="3">Galaxin-like repeats domain-containing protein</fullName>
    </recommendedName>
</protein>
<feature type="region of interest" description="Disordered" evidence="1">
    <location>
        <begin position="76"/>
        <end position="130"/>
    </location>
</feature>
<dbReference type="AlphaFoldDB" id="A0AAV2HEL9"/>
<feature type="compositionally biased region" description="Low complexity" evidence="1">
    <location>
        <begin position="76"/>
        <end position="85"/>
    </location>
</feature>
<feature type="region of interest" description="Disordered" evidence="1">
    <location>
        <begin position="146"/>
        <end position="228"/>
    </location>
</feature>
<evidence type="ECO:0000313" key="4">
    <source>
        <dbReference type="EMBL" id="CAL1532078.1"/>
    </source>
</evidence>
<evidence type="ECO:0000313" key="5">
    <source>
        <dbReference type="Proteomes" id="UP001497497"/>
    </source>
</evidence>
<gene>
    <name evidence="4" type="ORF">GSLYS_00006157001</name>
</gene>
<feature type="compositionally biased region" description="Basic and acidic residues" evidence="1">
    <location>
        <begin position="87"/>
        <end position="100"/>
    </location>
</feature>
<feature type="compositionally biased region" description="Basic residues" evidence="1">
    <location>
        <begin position="175"/>
        <end position="187"/>
    </location>
</feature>
<feature type="domain" description="Galaxin-like repeats" evidence="3">
    <location>
        <begin position="232"/>
        <end position="289"/>
    </location>
</feature>
<evidence type="ECO:0000256" key="1">
    <source>
        <dbReference type="SAM" id="MobiDB-lite"/>
    </source>
</evidence>
<proteinExistence type="predicted"/>
<evidence type="ECO:0000256" key="2">
    <source>
        <dbReference type="SAM" id="SignalP"/>
    </source>
</evidence>